<accession>A0A9P6E1N5</accession>
<keyword evidence="2" id="KW-1185">Reference proteome</keyword>
<gene>
    <name evidence="1" type="ORF">BS47DRAFT_1158118</name>
</gene>
<sequence>MYLTFSTRPLFCLPSPSTMWNSIRKLFKLTNKDGDTNRRFRVLILGPANAGKTTLLERLTDSSAGAAMVTRNGKRIKEVPRGYDQRGIHSIDDEITYASNAELVFHDSGGFEAGGVQEVETVWKFIRERSLAPPSQQLHVIWLCIPTDNDRPFGFLQSRFFSEPTASVPVIGIFTKLDGRKTKVMAEVLGPAPSPSDFLDCAREVEQKVAEFVEGLETQFCKQQYPPVGFIRVGNTEQSIASCDQLLQTTIDAVPHGTQRLLLSLTIWKRNRRIHTIYVLERVLKGGAKGNIMARTPGPGKDEALELRGDKGFWILMVGGFEVRPHCLQFDIWSVPDGIFGGMDTKNDYVSVNSI</sequence>
<dbReference type="CDD" id="cd00882">
    <property type="entry name" value="Ras_like_GTPase"/>
    <property type="match status" value="1"/>
</dbReference>
<dbReference type="SUPFAM" id="SSF52540">
    <property type="entry name" value="P-loop containing nucleoside triphosphate hydrolases"/>
    <property type="match status" value="1"/>
</dbReference>
<dbReference type="OrthoDB" id="59699at2759"/>
<dbReference type="InterPro" id="IPR027417">
    <property type="entry name" value="P-loop_NTPase"/>
</dbReference>
<evidence type="ECO:0000313" key="2">
    <source>
        <dbReference type="Proteomes" id="UP000886523"/>
    </source>
</evidence>
<evidence type="ECO:0008006" key="3">
    <source>
        <dbReference type="Google" id="ProtNLM"/>
    </source>
</evidence>
<reference evidence="1" key="1">
    <citation type="journal article" date="2020" name="Nat. Commun.">
        <title>Large-scale genome sequencing of mycorrhizal fungi provides insights into the early evolution of symbiotic traits.</title>
        <authorList>
            <person name="Miyauchi S."/>
            <person name="Kiss E."/>
            <person name="Kuo A."/>
            <person name="Drula E."/>
            <person name="Kohler A."/>
            <person name="Sanchez-Garcia M."/>
            <person name="Morin E."/>
            <person name="Andreopoulos B."/>
            <person name="Barry K.W."/>
            <person name="Bonito G."/>
            <person name="Buee M."/>
            <person name="Carver A."/>
            <person name="Chen C."/>
            <person name="Cichocki N."/>
            <person name="Clum A."/>
            <person name="Culley D."/>
            <person name="Crous P.W."/>
            <person name="Fauchery L."/>
            <person name="Girlanda M."/>
            <person name="Hayes R.D."/>
            <person name="Keri Z."/>
            <person name="LaButti K."/>
            <person name="Lipzen A."/>
            <person name="Lombard V."/>
            <person name="Magnuson J."/>
            <person name="Maillard F."/>
            <person name="Murat C."/>
            <person name="Nolan M."/>
            <person name="Ohm R.A."/>
            <person name="Pangilinan J."/>
            <person name="Pereira M.F."/>
            <person name="Perotto S."/>
            <person name="Peter M."/>
            <person name="Pfister S."/>
            <person name="Riley R."/>
            <person name="Sitrit Y."/>
            <person name="Stielow J.B."/>
            <person name="Szollosi G."/>
            <person name="Zifcakova L."/>
            <person name="Stursova M."/>
            <person name="Spatafora J.W."/>
            <person name="Tedersoo L."/>
            <person name="Vaario L.M."/>
            <person name="Yamada A."/>
            <person name="Yan M."/>
            <person name="Wang P."/>
            <person name="Xu J."/>
            <person name="Bruns T."/>
            <person name="Baldrian P."/>
            <person name="Vilgalys R."/>
            <person name="Dunand C."/>
            <person name="Henrissat B."/>
            <person name="Grigoriev I.V."/>
            <person name="Hibbett D."/>
            <person name="Nagy L.G."/>
            <person name="Martin F.M."/>
        </authorList>
    </citation>
    <scope>NUCLEOTIDE SEQUENCE</scope>
    <source>
        <strain evidence="1">UP504</strain>
    </source>
</reference>
<dbReference type="EMBL" id="MU128917">
    <property type="protein sequence ID" value="KAF9519593.1"/>
    <property type="molecule type" value="Genomic_DNA"/>
</dbReference>
<dbReference type="Proteomes" id="UP000886523">
    <property type="component" value="Unassembled WGS sequence"/>
</dbReference>
<evidence type="ECO:0000313" key="1">
    <source>
        <dbReference type="EMBL" id="KAF9519593.1"/>
    </source>
</evidence>
<comment type="caution">
    <text evidence="1">The sequence shown here is derived from an EMBL/GenBank/DDBJ whole genome shotgun (WGS) entry which is preliminary data.</text>
</comment>
<protein>
    <recommendedName>
        <fullName evidence="3">G domain-containing protein</fullName>
    </recommendedName>
</protein>
<proteinExistence type="predicted"/>
<dbReference type="AlphaFoldDB" id="A0A9P6E1N5"/>
<dbReference type="Gene3D" id="3.40.50.300">
    <property type="entry name" value="P-loop containing nucleotide triphosphate hydrolases"/>
    <property type="match status" value="1"/>
</dbReference>
<name>A0A9P6E1N5_9AGAM</name>
<organism evidence="1 2">
    <name type="scientific">Hydnum rufescens UP504</name>
    <dbReference type="NCBI Taxonomy" id="1448309"/>
    <lineage>
        <taxon>Eukaryota</taxon>
        <taxon>Fungi</taxon>
        <taxon>Dikarya</taxon>
        <taxon>Basidiomycota</taxon>
        <taxon>Agaricomycotina</taxon>
        <taxon>Agaricomycetes</taxon>
        <taxon>Cantharellales</taxon>
        <taxon>Hydnaceae</taxon>
        <taxon>Hydnum</taxon>
    </lineage>
</organism>